<protein>
    <submittedName>
        <fullName evidence="1 2">Uncharacterized protein</fullName>
    </submittedName>
</protein>
<dbReference type="CTD" id="8234616"/>
<gene>
    <name evidence="2" type="primary">8234616</name>
    <name evidence="1" type="ORF">Phum_PHUM550970</name>
</gene>
<dbReference type="VEuPathDB" id="VectorBase:PHUM550970"/>
<sequence length="96" mass="11381">MKRCVERKCRTKMESFLAWGTQLILLNEQSILFFFWKLITSNAFLSYLTVKFELDCWKPGDLRGLGIFMLRKEKYVMNMLNKALKDQKTTSVKSVM</sequence>
<dbReference type="HOGENOM" id="CLU_2362232_0_0_1"/>
<dbReference type="EMBL" id="AAZO01006700">
    <property type="status" value="NOT_ANNOTATED_CDS"/>
    <property type="molecule type" value="Genomic_DNA"/>
</dbReference>
<name>E0W0E1_PEDHC</name>
<dbReference type="EMBL" id="DS235858">
    <property type="protein sequence ID" value="EEB19097.1"/>
    <property type="molecule type" value="Genomic_DNA"/>
</dbReference>
<dbReference type="RefSeq" id="XP_002431835.1">
    <property type="nucleotide sequence ID" value="XM_002431790.1"/>
</dbReference>
<evidence type="ECO:0000313" key="2">
    <source>
        <dbReference type="EnsemblMetazoa" id="PHUM550970-PA"/>
    </source>
</evidence>
<dbReference type="InParanoid" id="E0W0E1"/>
<organism>
    <name type="scientific">Pediculus humanus subsp. corporis</name>
    <name type="common">Body louse</name>
    <dbReference type="NCBI Taxonomy" id="121224"/>
    <lineage>
        <taxon>Eukaryota</taxon>
        <taxon>Metazoa</taxon>
        <taxon>Ecdysozoa</taxon>
        <taxon>Arthropoda</taxon>
        <taxon>Hexapoda</taxon>
        <taxon>Insecta</taxon>
        <taxon>Pterygota</taxon>
        <taxon>Neoptera</taxon>
        <taxon>Paraneoptera</taxon>
        <taxon>Psocodea</taxon>
        <taxon>Troctomorpha</taxon>
        <taxon>Phthiraptera</taxon>
        <taxon>Anoplura</taxon>
        <taxon>Pediculidae</taxon>
        <taxon>Pediculus</taxon>
    </lineage>
</organism>
<proteinExistence type="predicted"/>
<reference evidence="2" key="3">
    <citation type="submission" date="2020-05" db="UniProtKB">
        <authorList>
            <consortium name="EnsemblMetazoa"/>
        </authorList>
    </citation>
    <scope>IDENTIFICATION</scope>
    <source>
        <strain evidence="2">USDA</strain>
    </source>
</reference>
<evidence type="ECO:0000313" key="3">
    <source>
        <dbReference type="Proteomes" id="UP000009046"/>
    </source>
</evidence>
<reference evidence="1" key="1">
    <citation type="submission" date="2007-04" db="EMBL/GenBank/DDBJ databases">
        <title>Annotation of Pediculus humanus corporis strain USDA.</title>
        <authorList>
            <person name="Kirkness E."/>
            <person name="Hannick L."/>
            <person name="Hass B."/>
            <person name="Bruggner R."/>
            <person name="Lawson D."/>
            <person name="Bidwell S."/>
            <person name="Joardar V."/>
            <person name="Caler E."/>
            <person name="Walenz B."/>
            <person name="Inman J."/>
            <person name="Schobel S."/>
            <person name="Galinsky K."/>
            <person name="Amedeo P."/>
            <person name="Strausberg R."/>
        </authorList>
    </citation>
    <scope>NUCLEOTIDE SEQUENCE</scope>
    <source>
        <strain evidence="1">USDA</strain>
    </source>
</reference>
<dbReference type="GeneID" id="8234616"/>
<keyword evidence="3" id="KW-1185">Reference proteome</keyword>
<reference evidence="1" key="2">
    <citation type="submission" date="2007-04" db="EMBL/GenBank/DDBJ databases">
        <title>The genome of the human body louse.</title>
        <authorList>
            <consortium name="The Human Body Louse Genome Consortium"/>
            <person name="Kirkness E."/>
            <person name="Walenz B."/>
            <person name="Hass B."/>
            <person name="Bruggner R."/>
            <person name="Strausberg R."/>
        </authorList>
    </citation>
    <scope>NUCLEOTIDE SEQUENCE</scope>
    <source>
        <strain evidence="1">USDA</strain>
    </source>
</reference>
<dbReference type="KEGG" id="phu:Phum_PHUM550970"/>
<dbReference type="Proteomes" id="UP000009046">
    <property type="component" value="Unassembled WGS sequence"/>
</dbReference>
<accession>E0W0E1</accession>
<dbReference type="AlphaFoldDB" id="E0W0E1"/>
<evidence type="ECO:0000313" key="1">
    <source>
        <dbReference type="EMBL" id="EEB19097.1"/>
    </source>
</evidence>
<dbReference type="EnsemblMetazoa" id="PHUM550970-RA">
    <property type="protein sequence ID" value="PHUM550970-PA"/>
    <property type="gene ID" value="PHUM550970"/>
</dbReference>